<comment type="caution">
    <text evidence="1">The sequence shown here is derived from an EMBL/GenBank/DDBJ whole genome shotgun (WGS) entry which is preliminary data.</text>
</comment>
<dbReference type="EMBL" id="CAXAMN010023028">
    <property type="protein sequence ID" value="CAK9074589.1"/>
    <property type="molecule type" value="Genomic_DNA"/>
</dbReference>
<dbReference type="Proteomes" id="UP001642484">
    <property type="component" value="Unassembled WGS sequence"/>
</dbReference>
<evidence type="ECO:0008006" key="3">
    <source>
        <dbReference type="Google" id="ProtNLM"/>
    </source>
</evidence>
<gene>
    <name evidence="1" type="ORF">CCMP2556_LOCUS36740</name>
</gene>
<keyword evidence="2" id="KW-1185">Reference proteome</keyword>
<evidence type="ECO:0000313" key="2">
    <source>
        <dbReference type="Proteomes" id="UP001642484"/>
    </source>
</evidence>
<reference evidence="1 2" key="1">
    <citation type="submission" date="2024-02" db="EMBL/GenBank/DDBJ databases">
        <authorList>
            <person name="Chen Y."/>
            <person name="Shah S."/>
            <person name="Dougan E. K."/>
            <person name="Thang M."/>
            <person name="Chan C."/>
        </authorList>
    </citation>
    <scope>NUCLEOTIDE SEQUENCE [LARGE SCALE GENOMIC DNA]</scope>
</reference>
<proteinExistence type="predicted"/>
<evidence type="ECO:0000313" key="1">
    <source>
        <dbReference type="EMBL" id="CAK9074589.1"/>
    </source>
</evidence>
<organism evidence="1 2">
    <name type="scientific">Durusdinium trenchii</name>
    <dbReference type="NCBI Taxonomy" id="1381693"/>
    <lineage>
        <taxon>Eukaryota</taxon>
        <taxon>Sar</taxon>
        <taxon>Alveolata</taxon>
        <taxon>Dinophyceae</taxon>
        <taxon>Suessiales</taxon>
        <taxon>Symbiodiniaceae</taxon>
        <taxon>Durusdinium</taxon>
    </lineage>
</organism>
<protein>
    <recommendedName>
        <fullName evidence="3">PDZ domain-containing protein</fullName>
    </recommendedName>
</protein>
<sequence>MVDAPNENEPSREYVVTVDRSGGRKLGIDVAEGEELSDPLVVISIKEGLIDDWNHSNDQEVLCGHHLVEVNGVRANARELKNLCRSVTGPLRLVLRVPPDEVTGLHGALPACAEAKAVQAGSRAGEVMRRKLELLKSCWMCVTWFLYTHELLGKFARLSSAFAALLGDERCWQTLSLPKSPAMTQRLLKLMLVEEQELWAWPLCQVQQVDLEEGEARSPVNSCWSSQMPWPCLRSPVGLDFTDAKHSTLEQLRTLLMKKLDVEDNLQRLILRNIPISAKPSEASYSPWDQNLIRLVNPVHPKYPAGFCSSFLVTDELGALRQRFRGFRFFLRPVRRDGEVQRALEVTALRGLAGTPWTQRSTARHPSDLEIGAKADELVEFELGELKDLPPCHSVVTDRFEDWKERMATSYKRMLALI</sequence>
<accession>A0ABP0PI62</accession>
<name>A0ABP0PI62_9DINO</name>